<evidence type="ECO:0000256" key="5">
    <source>
        <dbReference type="ARBA" id="ARBA00037026"/>
    </source>
</evidence>
<feature type="compositionally biased region" description="Low complexity" evidence="12">
    <location>
        <begin position="341"/>
        <end position="362"/>
    </location>
</feature>
<evidence type="ECO:0000256" key="2">
    <source>
        <dbReference type="ARBA" id="ARBA00022723"/>
    </source>
</evidence>
<evidence type="ECO:0000256" key="7">
    <source>
        <dbReference type="ARBA" id="ARBA00038326"/>
    </source>
</evidence>
<dbReference type="PROSITE" id="PS50141">
    <property type="entry name" value="A_DEAMIN_EDITASE"/>
    <property type="match status" value="1"/>
</dbReference>
<dbReference type="GO" id="GO:0008033">
    <property type="term" value="P:tRNA processing"/>
    <property type="evidence" value="ECO:0007669"/>
    <property type="project" value="UniProtKB-KW"/>
</dbReference>
<comment type="similarity">
    <text evidence="7">Belongs to the ADAT1 family.</text>
</comment>
<feature type="compositionally biased region" description="Basic and acidic residues" evidence="12">
    <location>
        <begin position="211"/>
        <end position="223"/>
    </location>
</feature>
<protein>
    <recommendedName>
        <fullName evidence="9">tRNA-specific adenosine deaminase 1</fullName>
        <ecNumber evidence="8">3.5.4.34</ecNumber>
    </recommendedName>
    <alternativeName>
        <fullName evidence="10">tRNA-specific adenosine-37 deaminase</fullName>
    </alternativeName>
</protein>
<evidence type="ECO:0000259" key="13">
    <source>
        <dbReference type="PROSITE" id="PS50141"/>
    </source>
</evidence>
<feature type="domain" description="A to I editase" evidence="13">
    <location>
        <begin position="73"/>
        <end position="515"/>
    </location>
</feature>
<dbReference type="EMBL" id="AJWJ01000688">
    <property type="protein sequence ID" value="KAF2069323.1"/>
    <property type="molecule type" value="Genomic_DNA"/>
</dbReference>
<keyword evidence="2" id="KW-0479">Metal-binding</keyword>
<evidence type="ECO:0000256" key="12">
    <source>
        <dbReference type="SAM" id="MobiDB-lite"/>
    </source>
</evidence>
<feature type="region of interest" description="Disordered" evidence="12">
    <location>
        <begin position="181"/>
        <end position="223"/>
    </location>
</feature>
<comment type="function">
    <text evidence="6">Specifically deaminates adenosine-37 to inosine in tRNA-Ala.</text>
</comment>
<dbReference type="SMART" id="SM00552">
    <property type="entry name" value="ADEAMc"/>
    <property type="match status" value="1"/>
</dbReference>
<evidence type="ECO:0000256" key="8">
    <source>
        <dbReference type="ARBA" id="ARBA00038940"/>
    </source>
</evidence>
<evidence type="ECO:0000313" key="15">
    <source>
        <dbReference type="Proteomes" id="UP000695562"/>
    </source>
</evidence>
<reference evidence="14" key="1">
    <citation type="submission" date="2020-01" db="EMBL/GenBank/DDBJ databases">
        <title>Development of genomics and gene disruption for Polysphondylium violaceum indicates a role for the polyketide synthase stlB in stalk morphogenesis.</title>
        <authorList>
            <person name="Narita B."/>
            <person name="Kawabe Y."/>
            <person name="Kin K."/>
            <person name="Saito T."/>
            <person name="Gibbs R."/>
            <person name="Kuspa A."/>
            <person name="Muzny D."/>
            <person name="Queller D."/>
            <person name="Richards S."/>
            <person name="Strassman J."/>
            <person name="Sucgang R."/>
            <person name="Worley K."/>
            <person name="Schaap P."/>
        </authorList>
    </citation>
    <scope>NUCLEOTIDE SEQUENCE</scope>
    <source>
        <strain evidence="14">QSvi11</strain>
    </source>
</reference>
<feature type="region of interest" description="Disordered" evidence="12">
    <location>
        <begin position="336"/>
        <end position="362"/>
    </location>
</feature>
<keyword evidence="15" id="KW-1185">Reference proteome</keyword>
<evidence type="ECO:0000256" key="10">
    <source>
        <dbReference type="ARBA" id="ARBA00041760"/>
    </source>
</evidence>
<dbReference type="GO" id="GO:0046872">
    <property type="term" value="F:metal ion binding"/>
    <property type="evidence" value="ECO:0007669"/>
    <property type="project" value="UniProtKB-KW"/>
</dbReference>
<dbReference type="GO" id="GO:0003723">
    <property type="term" value="F:RNA binding"/>
    <property type="evidence" value="ECO:0007669"/>
    <property type="project" value="InterPro"/>
</dbReference>
<evidence type="ECO:0000256" key="11">
    <source>
        <dbReference type="ARBA" id="ARBA00047635"/>
    </source>
</evidence>
<keyword evidence="4" id="KW-0862">Zinc</keyword>
<dbReference type="PANTHER" id="PTHR46516">
    <property type="entry name" value="TRNA-SPECIFIC ADENOSINE DEAMINASE 1"/>
    <property type="match status" value="1"/>
</dbReference>
<keyword evidence="3" id="KW-0378">Hydrolase</keyword>
<dbReference type="PANTHER" id="PTHR46516:SF1">
    <property type="entry name" value="TRNA-SPECIFIC ADENOSINE DEAMINASE 1"/>
    <property type="match status" value="1"/>
</dbReference>
<comment type="caution">
    <text evidence="14">The sequence shown here is derived from an EMBL/GenBank/DDBJ whole genome shotgun (WGS) entry which is preliminary data.</text>
</comment>
<evidence type="ECO:0000256" key="3">
    <source>
        <dbReference type="ARBA" id="ARBA00022801"/>
    </source>
</evidence>
<dbReference type="AlphaFoldDB" id="A0A8J4PLT5"/>
<evidence type="ECO:0000256" key="1">
    <source>
        <dbReference type="ARBA" id="ARBA00022694"/>
    </source>
</evidence>
<evidence type="ECO:0000256" key="9">
    <source>
        <dbReference type="ARBA" id="ARBA00040502"/>
    </source>
</evidence>
<feature type="compositionally biased region" description="Low complexity" evidence="12">
    <location>
        <begin position="186"/>
        <end position="208"/>
    </location>
</feature>
<evidence type="ECO:0000256" key="4">
    <source>
        <dbReference type="ARBA" id="ARBA00022833"/>
    </source>
</evidence>
<dbReference type="Pfam" id="PF02137">
    <property type="entry name" value="A_deamin"/>
    <property type="match status" value="2"/>
</dbReference>
<accession>A0A8J4PLT5</accession>
<comment type="cofactor">
    <cofactor evidence="5">
        <name>1D-myo-inositol hexakisphosphate</name>
        <dbReference type="ChEBI" id="CHEBI:58130"/>
    </cofactor>
</comment>
<name>A0A8J4PLT5_9MYCE</name>
<dbReference type="GO" id="GO:0043829">
    <property type="term" value="F:tRNA-specific adenosine-37 deaminase activity"/>
    <property type="evidence" value="ECO:0007669"/>
    <property type="project" value="UniProtKB-EC"/>
</dbReference>
<dbReference type="EC" id="3.5.4.34" evidence="8"/>
<sequence length="516" mass="58793">MNEKNTSYSKPWINNQQEFADNLTLFCHNYFEQKLSKKGKPSNVEWTVLACLVLVVDQQDSCSSSSSPFNVLSIGTGNRCLGKSLLSRNGDVVNDSHAEIICKRSFQRYCYREIKNLLENSSYKSLLFEIDNNNNQRGIGFRVKRKENVSLHFYVNQTPCGDCSIYPVTNENDYNALKKEMEKESNSNNNNNNNNSNNNDHNNNNNNDNDNDTRQTKDDRPLKKIKVVEDIQRTGAKSVKGEPEDRKLEGENYHQVGSLRIKPGRGDQTESMSCSDKIARWNVLGIQGSLLSHFMDPIYIDSITVGDLFNYNSIKRALIDRIDFKELYDNNSVEISDDNKNTTTTTTTSTTTTTENISSIDSNNNNTSIKPFHLNKDLSIMKTNNTFKFSKIKLEFDKSIGKPVSSGLAINYSYSTTPAMAVHEVTIAANGKKMGTNVKNFNQLSQRSSLCKASLFVSFKEILNHLEKNDFNQKLLSSNYYESKHSSECYFKAYDKLKQLRFGNWLTNDLSYEKFP</sequence>
<gene>
    <name evidence="14" type="ORF">CYY_009360</name>
</gene>
<evidence type="ECO:0000313" key="14">
    <source>
        <dbReference type="EMBL" id="KAF2069323.1"/>
    </source>
</evidence>
<evidence type="ECO:0000256" key="6">
    <source>
        <dbReference type="ARBA" id="ARBA00037784"/>
    </source>
</evidence>
<organism evidence="14 15">
    <name type="scientific">Polysphondylium violaceum</name>
    <dbReference type="NCBI Taxonomy" id="133409"/>
    <lineage>
        <taxon>Eukaryota</taxon>
        <taxon>Amoebozoa</taxon>
        <taxon>Evosea</taxon>
        <taxon>Eumycetozoa</taxon>
        <taxon>Dictyostelia</taxon>
        <taxon>Dictyosteliales</taxon>
        <taxon>Dictyosteliaceae</taxon>
        <taxon>Polysphondylium</taxon>
    </lineage>
</organism>
<comment type="catalytic activity">
    <reaction evidence="11">
        <text>adenosine(37) in tRNA(Ala) + H2O + H(+) = inosine(37) in tRNA(Ala) + NH4(+)</text>
        <dbReference type="Rhea" id="RHEA:50968"/>
        <dbReference type="Rhea" id="RHEA-COMP:12855"/>
        <dbReference type="Rhea" id="RHEA-COMP:12856"/>
        <dbReference type="ChEBI" id="CHEBI:15377"/>
        <dbReference type="ChEBI" id="CHEBI:15378"/>
        <dbReference type="ChEBI" id="CHEBI:28938"/>
        <dbReference type="ChEBI" id="CHEBI:74411"/>
        <dbReference type="ChEBI" id="CHEBI:82852"/>
        <dbReference type="EC" id="3.5.4.34"/>
    </reaction>
</comment>
<dbReference type="OrthoDB" id="416253at2759"/>
<dbReference type="Proteomes" id="UP000695562">
    <property type="component" value="Unassembled WGS sequence"/>
</dbReference>
<proteinExistence type="inferred from homology"/>
<keyword evidence="1" id="KW-0819">tRNA processing</keyword>
<dbReference type="InterPro" id="IPR002466">
    <property type="entry name" value="A_deamin"/>
</dbReference>